<dbReference type="EMBL" id="CAWUHC010000147">
    <property type="protein sequence ID" value="CAK7235785.1"/>
    <property type="molecule type" value="Genomic_DNA"/>
</dbReference>
<evidence type="ECO:0000256" key="1">
    <source>
        <dbReference type="SAM" id="SignalP"/>
    </source>
</evidence>
<proteinExistence type="predicted"/>
<gene>
    <name evidence="3" type="ORF">SBRCBS47491_009413</name>
</gene>
<comment type="caution">
    <text evidence="3">The sequence shown here is derived from an EMBL/GenBank/DDBJ whole genome shotgun (WGS) entry which is preliminary data.</text>
</comment>
<dbReference type="Pfam" id="PF00775">
    <property type="entry name" value="Dioxygenase_C"/>
    <property type="match status" value="1"/>
</dbReference>
<feature type="signal peptide" evidence="1">
    <location>
        <begin position="1"/>
        <end position="18"/>
    </location>
</feature>
<keyword evidence="1" id="KW-0732">Signal</keyword>
<dbReference type="SUPFAM" id="SSF49482">
    <property type="entry name" value="Aromatic compound dioxygenase"/>
    <property type="match status" value="1"/>
</dbReference>
<feature type="domain" description="Intradiol ring-cleavage dioxygenases" evidence="2">
    <location>
        <begin position="135"/>
        <end position="237"/>
    </location>
</feature>
<dbReference type="InterPro" id="IPR000627">
    <property type="entry name" value="Intradiol_dOase_C"/>
</dbReference>
<dbReference type="PANTHER" id="PTHR34315">
    <property type="match status" value="1"/>
</dbReference>
<dbReference type="InterPro" id="IPR015889">
    <property type="entry name" value="Intradiol_dOase_core"/>
</dbReference>
<evidence type="ECO:0000313" key="3">
    <source>
        <dbReference type="EMBL" id="CAK7235785.1"/>
    </source>
</evidence>
<evidence type="ECO:0000259" key="2">
    <source>
        <dbReference type="Pfam" id="PF00775"/>
    </source>
</evidence>
<keyword evidence="4" id="KW-1185">Reference proteome</keyword>
<sequence>MLSTSLLLLLQLAATAWAHPHGHGEEAPVPQPLERRNLDHCDKEFGDPEFLRRTVESHGKEYARLRRALGLEAPDPAVLGEQAANRRKRSLDKRNYISVSKIDHKSNKTVTKATDPVSLFSDAGACILMPSVDQGPLYVKGEQIRKDITEGEDGIKLSLIIQVVDYKTCKVVPDAYVDIWSSNATGMYVGVQGYPGMGDPNDASILKGTALRGLQLTDSHGIVNFDTVIPGHYTGRATHIHTIVYLGATKQPNNTVTGGKAAHVGQLYFDQPLLAAIDKVHPYDKNTMTVLANTADMLFQQGANGDDPIARYVLVGDTLADGMIAWIRYGINTGNNLAVSPAAWMTPDGGVMNPNGPVAQLTKGGGIFGGFGGGFGGGAGGWGGFGGFGAGSTGGTTKKMGKRFEAIRNFFGRN</sequence>
<dbReference type="Gene3D" id="2.60.130.10">
    <property type="entry name" value="Aromatic compound dioxygenase"/>
    <property type="match status" value="1"/>
</dbReference>
<reference evidence="3 4" key="1">
    <citation type="submission" date="2024-01" db="EMBL/GenBank/DDBJ databases">
        <authorList>
            <person name="Allen C."/>
            <person name="Tagirdzhanova G."/>
        </authorList>
    </citation>
    <scope>NUCLEOTIDE SEQUENCE [LARGE SCALE GENOMIC DNA]</scope>
</reference>
<evidence type="ECO:0000313" key="4">
    <source>
        <dbReference type="Proteomes" id="UP001642406"/>
    </source>
</evidence>
<accession>A0ABP0CW69</accession>
<feature type="chain" id="PRO_5047243895" description="Intradiol ring-cleavage dioxygenases domain-containing protein" evidence="1">
    <location>
        <begin position="19"/>
        <end position="414"/>
    </location>
</feature>
<dbReference type="Proteomes" id="UP001642406">
    <property type="component" value="Unassembled WGS sequence"/>
</dbReference>
<dbReference type="PANTHER" id="PTHR34315:SF1">
    <property type="entry name" value="INTRADIOL RING-CLEAVAGE DIOXYGENASES DOMAIN-CONTAINING PROTEIN-RELATED"/>
    <property type="match status" value="1"/>
</dbReference>
<organism evidence="3 4">
    <name type="scientific">Sporothrix bragantina</name>
    <dbReference type="NCBI Taxonomy" id="671064"/>
    <lineage>
        <taxon>Eukaryota</taxon>
        <taxon>Fungi</taxon>
        <taxon>Dikarya</taxon>
        <taxon>Ascomycota</taxon>
        <taxon>Pezizomycotina</taxon>
        <taxon>Sordariomycetes</taxon>
        <taxon>Sordariomycetidae</taxon>
        <taxon>Ophiostomatales</taxon>
        <taxon>Ophiostomataceae</taxon>
        <taxon>Sporothrix</taxon>
    </lineage>
</organism>
<name>A0ABP0CW69_9PEZI</name>
<protein>
    <recommendedName>
        <fullName evidence="2">Intradiol ring-cleavage dioxygenases domain-containing protein</fullName>
    </recommendedName>
</protein>
<dbReference type="CDD" id="cd03457">
    <property type="entry name" value="intradiol_dioxygenase_like"/>
    <property type="match status" value="1"/>
</dbReference>